<name>A0A812J2U2_SYMPI</name>
<dbReference type="SUPFAM" id="SSF52540">
    <property type="entry name" value="P-loop containing nucleoside triphosphate hydrolases"/>
    <property type="match status" value="1"/>
</dbReference>
<keyword evidence="3" id="KW-1185">Reference proteome</keyword>
<dbReference type="InterPro" id="IPR001650">
    <property type="entry name" value="Helicase_C-like"/>
</dbReference>
<dbReference type="AlphaFoldDB" id="A0A812J2U2"/>
<dbReference type="Proteomes" id="UP000649617">
    <property type="component" value="Unassembled WGS sequence"/>
</dbReference>
<evidence type="ECO:0000313" key="2">
    <source>
        <dbReference type="EMBL" id="CAE7192551.1"/>
    </source>
</evidence>
<gene>
    <name evidence="2" type="ORF">SPIL2461_LOCUS1536</name>
</gene>
<dbReference type="Gene3D" id="3.40.50.300">
    <property type="entry name" value="P-loop containing nucleotide triphosphate hydrolases"/>
    <property type="match status" value="1"/>
</dbReference>
<evidence type="ECO:0000313" key="3">
    <source>
        <dbReference type="Proteomes" id="UP000649617"/>
    </source>
</evidence>
<dbReference type="OrthoDB" id="196131at2759"/>
<sequence length="119" mass="12344">LDIKNVQFVVNYDAPSNLEDYVHRIGRTGRAGEKGDAYTCLYDSDSSMASQIKKVFMKTGQQIPQDLHEIASGGGGIAQGWGARGGGKGGGGGMPVLNGEWGGKYAQNGGGYSNGGSGW</sequence>
<feature type="non-terminal residue" evidence="2">
    <location>
        <position position="119"/>
    </location>
</feature>
<reference evidence="2" key="1">
    <citation type="submission" date="2021-02" db="EMBL/GenBank/DDBJ databases">
        <authorList>
            <person name="Dougan E. K."/>
            <person name="Rhodes N."/>
            <person name="Thang M."/>
            <person name="Chan C."/>
        </authorList>
    </citation>
    <scope>NUCLEOTIDE SEQUENCE</scope>
</reference>
<dbReference type="PANTHER" id="PTHR47958">
    <property type="entry name" value="ATP-DEPENDENT RNA HELICASE DBP3"/>
    <property type="match status" value="1"/>
</dbReference>
<dbReference type="InterPro" id="IPR027417">
    <property type="entry name" value="P-loop_NTPase"/>
</dbReference>
<evidence type="ECO:0000259" key="1">
    <source>
        <dbReference type="PROSITE" id="PS51194"/>
    </source>
</evidence>
<accession>A0A812J2U2</accession>
<organism evidence="2 3">
    <name type="scientific">Symbiodinium pilosum</name>
    <name type="common">Dinoflagellate</name>
    <dbReference type="NCBI Taxonomy" id="2952"/>
    <lineage>
        <taxon>Eukaryota</taxon>
        <taxon>Sar</taxon>
        <taxon>Alveolata</taxon>
        <taxon>Dinophyceae</taxon>
        <taxon>Suessiales</taxon>
        <taxon>Symbiodiniaceae</taxon>
        <taxon>Symbiodinium</taxon>
    </lineage>
</organism>
<proteinExistence type="predicted"/>
<dbReference type="EMBL" id="CAJNIZ010001504">
    <property type="protein sequence ID" value="CAE7192551.1"/>
    <property type="molecule type" value="Genomic_DNA"/>
</dbReference>
<dbReference type="PROSITE" id="PS51194">
    <property type="entry name" value="HELICASE_CTER"/>
    <property type="match status" value="1"/>
</dbReference>
<feature type="domain" description="Helicase C-terminal" evidence="1">
    <location>
        <begin position="1"/>
        <end position="71"/>
    </location>
</feature>
<protein>
    <recommendedName>
        <fullName evidence="1">Helicase C-terminal domain-containing protein</fullName>
    </recommendedName>
</protein>
<dbReference type="Pfam" id="PF00271">
    <property type="entry name" value="Helicase_C"/>
    <property type="match status" value="1"/>
</dbReference>
<comment type="caution">
    <text evidence="2">The sequence shown here is derived from an EMBL/GenBank/DDBJ whole genome shotgun (WGS) entry which is preliminary data.</text>
</comment>